<evidence type="ECO:0008006" key="5">
    <source>
        <dbReference type="Google" id="ProtNLM"/>
    </source>
</evidence>
<dbReference type="Proteomes" id="UP001146793">
    <property type="component" value="Unassembled WGS sequence"/>
</dbReference>
<sequence>MQWYGLFSTLLFLLIIFTSYFTLRTEKKCHELSGYLLSLSICFVVWWFFIVYFESSYYSYLSRQQKNEILKIKKKIRKYYKKQKKRKQKEIKKQKRIQKQKQKQNENENEKNGKQNGNENENGNGNQKEIGLMEKLKQDNVLQQTSTSSLSNDDLADDQTNSARGTRDQNLGFNSDFEPDSKHDNSNFNFNFTNKQISDYQKTRLDLTKLRLKLEKITNERKLQKYRNKQMINKNKKKNSMKNNDELNQNMVGSGDDLDESSEGGSLKKHKQKNFSSHEENHEEIELGWGSNYRVDPKIAKNENKLEDFNLDDQIHKTEGYDEKFQTANMDNTGINDENKKDLFKINHFPTECRIGYFCLIVLFLFALVWTSLSFEYTKHMGGCKNGIYLLVFACIMVLMQCIFSLICFIIISVGLPLLRIK</sequence>
<feature type="compositionally biased region" description="Basic residues" evidence="1">
    <location>
        <begin position="81"/>
        <end position="102"/>
    </location>
</feature>
<protein>
    <recommendedName>
        <fullName evidence="5">Transmembrane protein</fullName>
    </recommendedName>
</protein>
<dbReference type="AlphaFoldDB" id="A0AAV7YMX2"/>
<dbReference type="EMBL" id="JANTQA010000051">
    <property type="protein sequence ID" value="KAJ3430099.1"/>
    <property type="molecule type" value="Genomic_DNA"/>
</dbReference>
<evidence type="ECO:0000313" key="3">
    <source>
        <dbReference type="EMBL" id="KAJ3430099.1"/>
    </source>
</evidence>
<gene>
    <name evidence="3" type="ORF">M0812_23099</name>
</gene>
<feature type="region of interest" description="Disordered" evidence="1">
    <location>
        <begin position="233"/>
        <end position="282"/>
    </location>
</feature>
<evidence type="ECO:0000256" key="2">
    <source>
        <dbReference type="SAM" id="Phobius"/>
    </source>
</evidence>
<keyword evidence="2" id="KW-0472">Membrane</keyword>
<feature type="compositionally biased region" description="Low complexity" evidence="1">
    <location>
        <begin position="114"/>
        <end position="127"/>
    </location>
</feature>
<feature type="transmembrane region" description="Helical" evidence="2">
    <location>
        <begin position="355"/>
        <end position="375"/>
    </location>
</feature>
<comment type="caution">
    <text evidence="3">The sequence shown here is derived from an EMBL/GenBank/DDBJ whole genome shotgun (WGS) entry which is preliminary data.</text>
</comment>
<feature type="compositionally biased region" description="Basic and acidic residues" evidence="1">
    <location>
        <begin position="103"/>
        <end position="113"/>
    </location>
</feature>
<organism evidence="3 4">
    <name type="scientific">Anaeramoeba flamelloides</name>
    <dbReference type="NCBI Taxonomy" id="1746091"/>
    <lineage>
        <taxon>Eukaryota</taxon>
        <taxon>Metamonada</taxon>
        <taxon>Anaeramoebidae</taxon>
        <taxon>Anaeramoeba</taxon>
    </lineage>
</organism>
<accession>A0AAV7YMX2</accession>
<feature type="transmembrane region" description="Helical" evidence="2">
    <location>
        <begin position="387"/>
        <end position="416"/>
    </location>
</feature>
<keyword evidence="2" id="KW-0812">Transmembrane</keyword>
<name>A0AAV7YMX2_9EUKA</name>
<feature type="transmembrane region" description="Helical" evidence="2">
    <location>
        <begin position="6"/>
        <end position="23"/>
    </location>
</feature>
<evidence type="ECO:0000313" key="4">
    <source>
        <dbReference type="Proteomes" id="UP001146793"/>
    </source>
</evidence>
<feature type="transmembrane region" description="Helical" evidence="2">
    <location>
        <begin position="35"/>
        <end position="53"/>
    </location>
</feature>
<feature type="compositionally biased region" description="Polar residues" evidence="1">
    <location>
        <begin position="141"/>
        <end position="173"/>
    </location>
</feature>
<evidence type="ECO:0000256" key="1">
    <source>
        <dbReference type="SAM" id="MobiDB-lite"/>
    </source>
</evidence>
<keyword evidence="2" id="KW-1133">Transmembrane helix</keyword>
<proteinExistence type="predicted"/>
<feature type="region of interest" description="Disordered" evidence="1">
    <location>
        <begin position="81"/>
        <end position="127"/>
    </location>
</feature>
<feature type="region of interest" description="Disordered" evidence="1">
    <location>
        <begin position="141"/>
        <end position="187"/>
    </location>
</feature>
<reference evidence="3" key="1">
    <citation type="submission" date="2022-08" db="EMBL/GenBank/DDBJ databases">
        <title>Novel sulphate-reducing endosymbionts in the free-living metamonad Anaeramoeba.</title>
        <authorList>
            <person name="Jerlstrom-Hultqvist J."/>
            <person name="Cepicka I."/>
            <person name="Gallot-Lavallee L."/>
            <person name="Salas-Leiva D."/>
            <person name="Curtis B.A."/>
            <person name="Zahonova K."/>
            <person name="Pipaliya S."/>
            <person name="Dacks J."/>
            <person name="Roger A.J."/>
        </authorList>
    </citation>
    <scope>NUCLEOTIDE SEQUENCE</scope>
    <source>
        <strain evidence="3">Busselton2</strain>
    </source>
</reference>